<accession>A0ABZ0A064</accession>
<dbReference type="EMBL" id="CP134876">
    <property type="protein sequence ID" value="WNM40924.1"/>
    <property type="molecule type" value="Genomic_DNA"/>
</dbReference>
<keyword evidence="2" id="KW-1185">Reference proteome</keyword>
<protein>
    <submittedName>
        <fullName evidence="1">Uncharacterized protein</fullName>
    </submittedName>
</protein>
<dbReference type="Proteomes" id="UP001303001">
    <property type="component" value="Chromosome"/>
</dbReference>
<proteinExistence type="predicted"/>
<evidence type="ECO:0000313" key="2">
    <source>
        <dbReference type="Proteomes" id="UP001303001"/>
    </source>
</evidence>
<sequence>MDLAAVREHDLQVFGGLVAVDHLDDQGPPLLDHPLEADVVHVHREVGVLAQGADDELPEHPAGLVFPGGLLRHAVVEVRRGGDLHEQPVLRAEELLAQPLDQVDVLVEVGHRVAEQGKQHRLVPDEAVAQLVQLGHVLLDREVELHRQQLVAELPEEGQGLYRLQAQAQHLRAHVDGHVVHLRVRPLEVGQHHGVLLPRAGAEADVVVGPAVVPGVQAPPAPGEGLDPVPHDRVVGVRAGSLPVDRWFDSPVRVPGHDPFLVTGGREGALQFGGQFVELAGLVLAHQAQRPGELGFRDDLFESAQKLQLFPGRLIHVPSPSPCSARQP</sequence>
<organism evidence="1 2">
    <name type="scientific">Micromonospora halotolerans</name>
    <dbReference type="NCBI Taxonomy" id="709879"/>
    <lineage>
        <taxon>Bacteria</taxon>
        <taxon>Bacillati</taxon>
        <taxon>Actinomycetota</taxon>
        <taxon>Actinomycetes</taxon>
        <taxon>Micromonosporales</taxon>
        <taxon>Micromonosporaceae</taxon>
        <taxon>Micromonospora</taxon>
    </lineage>
</organism>
<evidence type="ECO:0000313" key="1">
    <source>
        <dbReference type="EMBL" id="WNM40924.1"/>
    </source>
</evidence>
<gene>
    <name evidence="1" type="ORF">RMN56_06120</name>
</gene>
<name>A0ABZ0A064_9ACTN</name>
<reference evidence="1 2" key="1">
    <citation type="submission" date="2023-09" db="EMBL/GenBank/DDBJ databases">
        <title>Micromonospora halotolerans DSM 45598 genome sequence.</title>
        <authorList>
            <person name="Mo P."/>
        </authorList>
    </citation>
    <scope>NUCLEOTIDE SEQUENCE [LARGE SCALE GENOMIC DNA]</scope>
    <source>
        <strain evidence="1 2">DSM 45598</strain>
    </source>
</reference>